<evidence type="ECO:0000313" key="2">
    <source>
        <dbReference type="EMBL" id="KAH0462050.1"/>
    </source>
</evidence>
<feature type="compositionally biased region" description="Pro residues" evidence="1">
    <location>
        <begin position="22"/>
        <end position="31"/>
    </location>
</feature>
<name>A0AAV7H3D4_DENCH</name>
<proteinExistence type="predicted"/>
<protein>
    <submittedName>
        <fullName evidence="2">Uncharacterized protein</fullName>
    </submittedName>
</protein>
<feature type="region of interest" description="Disordered" evidence="1">
    <location>
        <begin position="15"/>
        <end position="36"/>
    </location>
</feature>
<dbReference type="AlphaFoldDB" id="A0AAV7H3D4"/>
<organism evidence="2 3">
    <name type="scientific">Dendrobium chrysotoxum</name>
    <name type="common">Orchid</name>
    <dbReference type="NCBI Taxonomy" id="161865"/>
    <lineage>
        <taxon>Eukaryota</taxon>
        <taxon>Viridiplantae</taxon>
        <taxon>Streptophyta</taxon>
        <taxon>Embryophyta</taxon>
        <taxon>Tracheophyta</taxon>
        <taxon>Spermatophyta</taxon>
        <taxon>Magnoliopsida</taxon>
        <taxon>Liliopsida</taxon>
        <taxon>Asparagales</taxon>
        <taxon>Orchidaceae</taxon>
        <taxon>Epidendroideae</taxon>
        <taxon>Malaxideae</taxon>
        <taxon>Dendrobiinae</taxon>
        <taxon>Dendrobium</taxon>
    </lineage>
</organism>
<dbReference type="EMBL" id="JAGFBR010000009">
    <property type="protein sequence ID" value="KAH0462050.1"/>
    <property type="molecule type" value="Genomic_DNA"/>
</dbReference>
<gene>
    <name evidence="2" type="ORF">IEQ34_009625</name>
</gene>
<reference evidence="2 3" key="1">
    <citation type="journal article" date="2021" name="Hortic Res">
        <title>Chromosome-scale assembly of the Dendrobium chrysotoxum genome enhances the understanding of orchid evolution.</title>
        <authorList>
            <person name="Zhang Y."/>
            <person name="Zhang G.Q."/>
            <person name="Zhang D."/>
            <person name="Liu X.D."/>
            <person name="Xu X.Y."/>
            <person name="Sun W.H."/>
            <person name="Yu X."/>
            <person name="Zhu X."/>
            <person name="Wang Z.W."/>
            <person name="Zhao X."/>
            <person name="Zhong W.Y."/>
            <person name="Chen H."/>
            <person name="Yin W.L."/>
            <person name="Huang T."/>
            <person name="Niu S.C."/>
            <person name="Liu Z.J."/>
        </authorList>
    </citation>
    <scope>NUCLEOTIDE SEQUENCE [LARGE SCALE GENOMIC DNA]</scope>
    <source>
        <strain evidence="2">Lindl</strain>
    </source>
</reference>
<accession>A0AAV7H3D4</accession>
<sequence length="201" mass="23462">MLNQAAHVDLDFDEEEAAAPTEAPPPPPIHPPGLAHSAYPHDDIIQRLNRLETRLQICHKSIELRPWLTEEGTLERELLERSKIFERKEKVSLSVREKECEEITQLLRASFTLAPLVALVLDVYNSFYIKDQRQPHVLRAREEQMKSENDEKRREEEEEEAGLREIARMMPYLKDEQLGREYEEFKIRINALVAKATKVPV</sequence>
<keyword evidence="3" id="KW-1185">Reference proteome</keyword>
<comment type="caution">
    <text evidence="2">The sequence shown here is derived from an EMBL/GenBank/DDBJ whole genome shotgun (WGS) entry which is preliminary data.</text>
</comment>
<dbReference type="Proteomes" id="UP000775213">
    <property type="component" value="Unassembled WGS sequence"/>
</dbReference>
<feature type="region of interest" description="Disordered" evidence="1">
    <location>
        <begin position="142"/>
        <end position="161"/>
    </location>
</feature>
<evidence type="ECO:0000256" key="1">
    <source>
        <dbReference type="SAM" id="MobiDB-lite"/>
    </source>
</evidence>
<evidence type="ECO:0000313" key="3">
    <source>
        <dbReference type="Proteomes" id="UP000775213"/>
    </source>
</evidence>